<name>A0A0A5HVI5_9BACI</name>
<evidence type="ECO:0000259" key="2">
    <source>
        <dbReference type="PROSITE" id="PS51272"/>
    </source>
</evidence>
<dbReference type="SUPFAM" id="SSF63825">
    <property type="entry name" value="YWTD domain"/>
    <property type="match status" value="1"/>
</dbReference>
<dbReference type="PANTHER" id="PTHR43308">
    <property type="entry name" value="OUTER MEMBRANE PROTEIN ALPHA-RELATED"/>
    <property type="match status" value="1"/>
</dbReference>
<keyword evidence="1" id="KW-0732">Signal</keyword>
<feature type="domain" description="SLH" evidence="2">
    <location>
        <begin position="476"/>
        <end position="535"/>
    </location>
</feature>
<evidence type="ECO:0000313" key="3">
    <source>
        <dbReference type="EMBL" id="KGX87657.1"/>
    </source>
</evidence>
<evidence type="ECO:0000313" key="4">
    <source>
        <dbReference type="Proteomes" id="UP000030403"/>
    </source>
</evidence>
<dbReference type="AlphaFoldDB" id="A0A0A5HVI5"/>
<dbReference type="Proteomes" id="UP000030403">
    <property type="component" value="Unassembled WGS sequence"/>
</dbReference>
<reference evidence="3 4" key="1">
    <citation type="submission" date="2013-08" db="EMBL/GenBank/DDBJ databases">
        <authorList>
            <person name="Huang J."/>
            <person name="Wang G."/>
        </authorList>
    </citation>
    <scope>NUCLEOTIDE SEQUENCE [LARGE SCALE GENOMIC DNA]</scope>
    <source>
        <strain evidence="3 4">BH030004</strain>
    </source>
</reference>
<accession>A0A0A5HVI5</accession>
<dbReference type="eggNOG" id="COG4632">
    <property type="taxonomic scope" value="Bacteria"/>
</dbReference>
<comment type="caution">
    <text evidence="3">The sequence shown here is derived from an EMBL/GenBank/DDBJ whole genome shotgun (WGS) entry which is preliminary data.</text>
</comment>
<dbReference type="PROSITE" id="PS51272">
    <property type="entry name" value="SLH"/>
    <property type="match status" value="2"/>
</dbReference>
<dbReference type="OrthoDB" id="5845122at2"/>
<proteinExistence type="predicted"/>
<evidence type="ECO:0000256" key="1">
    <source>
        <dbReference type="ARBA" id="ARBA00022729"/>
    </source>
</evidence>
<keyword evidence="4" id="KW-1185">Reference proteome</keyword>
<dbReference type="InterPro" id="IPR051465">
    <property type="entry name" value="Cell_Envelope_Struct_Comp"/>
</dbReference>
<dbReference type="PANTHER" id="PTHR43308:SF5">
    <property type="entry name" value="S-LAYER PROTEIN _ PEPTIDOGLYCAN ENDO-BETA-N-ACETYLGLUCOSAMINIDASE"/>
    <property type="match status" value="1"/>
</dbReference>
<dbReference type="Pfam" id="PF00395">
    <property type="entry name" value="SLH"/>
    <property type="match status" value="3"/>
</dbReference>
<dbReference type="STRING" id="1385511.GCA_000425225_02111"/>
<feature type="domain" description="SLH" evidence="2">
    <location>
        <begin position="416"/>
        <end position="475"/>
    </location>
</feature>
<dbReference type="InterPro" id="IPR001119">
    <property type="entry name" value="SLH_dom"/>
</dbReference>
<protein>
    <recommendedName>
        <fullName evidence="2">SLH domain-containing protein</fullName>
    </recommendedName>
</protein>
<sequence length="535" mass="61611">MLKNIIAIMLSLIFIIIPLHIVEANENSKSVSLPSHMEVDTFVVDENNNQIYMAVTSGAQSKVIKKGDKYVREHPLKENMILIMDSKTLETKSKMLIGDRNISITDMVMKDGKLYVATTQEIFKYDPEINKTEKLVSDPAEGIYLQQIEVTEEHIYFTDYQSWSDLNPVPRVYDYNIKSESVSPIKGYSHMRPSIAVHPNKPILYIGDSSFLDSKRDYTLYALNTETNQTLKQKFPADSQSRSAEIFVHDKYVYYGLYKVKANDIKSIVSSVNDQTLKYGFIDIHAGKLLSLHSIYDSDSEKPKVQLRQSIPNLYLYRIDENHNIFQVIREVEPKKIILKREPLTNYVSIDDKYVGQPSANFKDVHRFHAEIDFLYNEEIINGFTLTKFGPYEPIKRVDAIRMIMRDLNVDIKNIKDPGFSDMSVTSPGYKQVAKAHELGIIDGKTSKKFDPSGHLTRAEMAKILVSSYDDLRLGNVDYFLDITKEYWAAPYINSLFANNITEGYPDQTYRPTKKITRQEFAAFMARHLNDEFIQ</sequence>
<gene>
    <name evidence="3" type="ORF">N783_09575</name>
</gene>
<organism evidence="3 4">
    <name type="scientific">Pontibacillus marinus BH030004 = DSM 16465</name>
    <dbReference type="NCBI Taxonomy" id="1385511"/>
    <lineage>
        <taxon>Bacteria</taxon>
        <taxon>Bacillati</taxon>
        <taxon>Bacillota</taxon>
        <taxon>Bacilli</taxon>
        <taxon>Bacillales</taxon>
        <taxon>Bacillaceae</taxon>
        <taxon>Pontibacillus</taxon>
    </lineage>
</organism>
<dbReference type="RefSeq" id="WP_027446114.1">
    <property type="nucleotide sequence ID" value="NZ_AULJ01000020.1"/>
</dbReference>
<dbReference type="EMBL" id="AVPF01000023">
    <property type="protein sequence ID" value="KGX87657.1"/>
    <property type="molecule type" value="Genomic_DNA"/>
</dbReference>